<organism evidence="2 3">
    <name type="scientific">Ajellomyces capsulatus</name>
    <name type="common">Darling's disease fungus</name>
    <name type="synonym">Histoplasma capsulatum</name>
    <dbReference type="NCBI Taxonomy" id="5037"/>
    <lineage>
        <taxon>Eukaryota</taxon>
        <taxon>Fungi</taxon>
        <taxon>Dikarya</taxon>
        <taxon>Ascomycota</taxon>
        <taxon>Pezizomycotina</taxon>
        <taxon>Eurotiomycetes</taxon>
        <taxon>Eurotiomycetidae</taxon>
        <taxon>Onygenales</taxon>
        <taxon>Ajellomycetaceae</taxon>
        <taxon>Histoplasma</taxon>
    </lineage>
</organism>
<protein>
    <recommendedName>
        <fullName evidence="4">Secreted protein</fullName>
    </recommendedName>
</protein>
<feature type="signal peptide" evidence="1">
    <location>
        <begin position="1"/>
        <end position="16"/>
    </location>
</feature>
<reference evidence="2" key="1">
    <citation type="submission" date="2021-01" db="EMBL/GenBank/DDBJ databases">
        <title>Chromosome-level genome assembly of a human fungal pathogen reveals clustering of transcriptionally co-regulated genes.</title>
        <authorList>
            <person name="Voorhies M."/>
            <person name="Cohen S."/>
            <person name="Shea T.P."/>
            <person name="Petrus S."/>
            <person name="Munoz J.F."/>
            <person name="Poplawski S."/>
            <person name="Goldman W.E."/>
            <person name="Michael T."/>
            <person name="Cuomo C.A."/>
            <person name="Sil A."/>
            <person name="Beyhan S."/>
        </authorList>
    </citation>
    <scope>NUCLEOTIDE SEQUENCE</scope>
    <source>
        <strain evidence="2">WU24</strain>
    </source>
</reference>
<dbReference type="AlphaFoldDB" id="A0A8A1MFL0"/>
<proteinExistence type="predicted"/>
<evidence type="ECO:0000256" key="1">
    <source>
        <dbReference type="SAM" id="SignalP"/>
    </source>
</evidence>
<evidence type="ECO:0000313" key="3">
    <source>
        <dbReference type="Proteomes" id="UP000663671"/>
    </source>
</evidence>
<sequence>MMLMMMVLVLIDKTSACFQPSITISHLKADPLLSLQSPSSSTSPFTVLLFVHHKTSGPGSTLHASFKADYGVCMVNCAYAAIQKRGGFDMGRAGSGDRGFLGDDQIRFASH</sequence>
<accession>A0A8A1MFL0</accession>
<dbReference type="EMBL" id="CP069114">
    <property type="protein sequence ID" value="QSS64685.1"/>
    <property type="molecule type" value="Genomic_DNA"/>
</dbReference>
<dbReference type="VEuPathDB" id="FungiDB:I7I51_01756"/>
<name>A0A8A1MFL0_AJECA</name>
<evidence type="ECO:0000313" key="2">
    <source>
        <dbReference type="EMBL" id="QSS64685.1"/>
    </source>
</evidence>
<evidence type="ECO:0008006" key="4">
    <source>
        <dbReference type="Google" id="ProtNLM"/>
    </source>
</evidence>
<dbReference type="Proteomes" id="UP000663671">
    <property type="component" value="Chromosome 1"/>
</dbReference>
<keyword evidence="1" id="KW-0732">Signal</keyword>
<feature type="chain" id="PRO_5034949424" description="Secreted protein" evidence="1">
    <location>
        <begin position="17"/>
        <end position="111"/>
    </location>
</feature>
<gene>
    <name evidence="2" type="ORF">I7I51_01756</name>
</gene>